<accession>A0A4R1YUE3</accession>
<evidence type="ECO:0000313" key="3">
    <source>
        <dbReference type="Proteomes" id="UP000295277"/>
    </source>
</evidence>
<comment type="caution">
    <text evidence="2">The sequence shown here is derived from an EMBL/GenBank/DDBJ whole genome shotgun (WGS) entry which is preliminary data.</text>
</comment>
<dbReference type="AlphaFoldDB" id="A0A4R1YUE3"/>
<organism evidence="2 3">
    <name type="scientific">Rhodovulum steppense</name>
    <dbReference type="NCBI Taxonomy" id="540251"/>
    <lineage>
        <taxon>Bacteria</taxon>
        <taxon>Pseudomonadati</taxon>
        <taxon>Pseudomonadota</taxon>
        <taxon>Alphaproteobacteria</taxon>
        <taxon>Rhodobacterales</taxon>
        <taxon>Paracoccaceae</taxon>
        <taxon>Rhodovulum</taxon>
    </lineage>
</organism>
<keyword evidence="3" id="KW-1185">Reference proteome</keyword>
<evidence type="ECO:0000256" key="1">
    <source>
        <dbReference type="SAM" id="MobiDB-lite"/>
    </source>
</evidence>
<protein>
    <submittedName>
        <fullName evidence="2">Uncharacterized protein</fullName>
    </submittedName>
</protein>
<evidence type="ECO:0000313" key="2">
    <source>
        <dbReference type="EMBL" id="TCM84708.1"/>
    </source>
</evidence>
<feature type="region of interest" description="Disordered" evidence="1">
    <location>
        <begin position="103"/>
        <end position="130"/>
    </location>
</feature>
<dbReference type="Proteomes" id="UP000295277">
    <property type="component" value="Unassembled WGS sequence"/>
</dbReference>
<sequence>MEPGNLADPGLGLDGPFRTIPAATRFDSLIVHELTHALYDAVGTPGTQSFANDEYIAHAMQLQSLDPIHPETLLAAVGPHLGGLCRAGLAAFRQPGQWLRFRRRDRSGPGRSVAALPVRGQTSSTITRSRSEAPRAWSSACWYFGEL</sequence>
<dbReference type="EMBL" id="SLVM01000010">
    <property type="protein sequence ID" value="TCM84708.1"/>
    <property type="molecule type" value="Genomic_DNA"/>
</dbReference>
<proteinExistence type="predicted"/>
<name>A0A4R1YUE3_9RHOB</name>
<reference evidence="2 3" key="1">
    <citation type="submission" date="2019-03" db="EMBL/GenBank/DDBJ databases">
        <title>Genomic Encyclopedia of Type Strains, Phase IV (KMG-IV): sequencing the most valuable type-strain genomes for metagenomic binning, comparative biology and taxonomic classification.</title>
        <authorList>
            <person name="Goeker M."/>
        </authorList>
    </citation>
    <scope>NUCLEOTIDE SEQUENCE [LARGE SCALE GENOMIC DNA]</scope>
    <source>
        <strain evidence="2 3">DSM 21153</strain>
    </source>
</reference>
<gene>
    <name evidence="2" type="ORF">EV216_11024</name>
</gene>